<comment type="caution">
    <text evidence="7">The sequence shown here is derived from an EMBL/GenBank/DDBJ whole genome shotgun (WGS) entry which is preliminary data.</text>
</comment>
<dbReference type="SUPFAM" id="SSF52283">
    <property type="entry name" value="Formate/glycerate dehydrogenase catalytic domain-like"/>
    <property type="match status" value="1"/>
</dbReference>
<dbReference type="Pfam" id="PF02826">
    <property type="entry name" value="2-Hacid_dh_C"/>
    <property type="match status" value="1"/>
</dbReference>
<gene>
    <name evidence="7" type="ORF">FEM01_02630</name>
</gene>
<dbReference type="SUPFAM" id="SSF51735">
    <property type="entry name" value="NAD(P)-binding Rossmann-fold domains"/>
    <property type="match status" value="1"/>
</dbReference>
<evidence type="ECO:0000256" key="4">
    <source>
        <dbReference type="RuleBase" id="RU003719"/>
    </source>
</evidence>
<dbReference type="Pfam" id="PF00389">
    <property type="entry name" value="2-Hacid_dh"/>
    <property type="match status" value="1"/>
</dbReference>
<dbReference type="AlphaFoldDB" id="A0A5R8ZI44"/>
<dbReference type="InterPro" id="IPR006139">
    <property type="entry name" value="D-isomer_2_OHA_DH_cat_dom"/>
</dbReference>
<dbReference type="PANTHER" id="PTHR43761:SF1">
    <property type="entry name" value="D-ISOMER SPECIFIC 2-HYDROXYACID DEHYDROGENASE CATALYTIC DOMAIN-CONTAINING PROTEIN-RELATED"/>
    <property type="match status" value="1"/>
</dbReference>
<sequence length="316" mass="33757">MSTIADRGTLLVAPHQFPHLEREQKLAAQFGLKLVAAVDQQAFTDGMVDAEIVMVTPYGKVNEAEFARMTRCKAVVRYGIGYDNIDVKAAAKYGVPVSIVPDASSEEVAAHALAMGVALARRLPHGQAAIMNNGWAGTIAYDTPKLADLEVGILGMGRIGRLTAGWWAKLGTKVKAYDPFAEFTDIPKASLEEILEQSDVVSLHLPLNADTRNMISTEVLKRMRPGAVIVNVSRGGLIDEPALAEALSSGQIAGAALDVFAKEPLPADSPLRDAPNLILTPHIAWRSNTSLGALQDGAVDRARKALFGEQMPDVVS</sequence>
<evidence type="ECO:0000259" key="6">
    <source>
        <dbReference type="Pfam" id="PF02826"/>
    </source>
</evidence>
<comment type="similarity">
    <text evidence="1 4">Belongs to the D-isomer specific 2-hydroxyacid dehydrogenase family.</text>
</comment>
<dbReference type="PROSITE" id="PS00065">
    <property type="entry name" value="D_2_HYDROXYACID_DH_1"/>
    <property type="match status" value="1"/>
</dbReference>
<evidence type="ECO:0000313" key="7">
    <source>
        <dbReference type="EMBL" id="TLP65094.1"/>
    </source>
</evidence>
<organism evidence="7 8">
    <name type="scientific">Pseudomonas mosselii</name>
    <dbReference type="NCBI Taxonomy" id="78327"/>
    <lineage>
        <taxon>Bacteria</taxon>
        <taxon>Pseudomonadati</taxon>
        <taxon>Pseudomonadota</taxon>
        <taxon>Gammaproteobacteria</taxon>
        <taxon>Pseudomonadales</taxon>
        <taxon>Pseudomonadaceae</taxon>
        <taxon>Pseudomonas</taxon>
    </lineage>
</organism>
<evidence type="ECO:0000256" key="2">
    <source>
        <dbReference type="ARBA" id="ARBA00023002"/>
    </source>
</evidence>
<dbReference type="PROSITE" id="PS00671">
    <property type="entry name" value="D_2_HYDROXYACID_DH_3"/>
    <property type="match status" value="1"/>
</dbReference>
<feature type="domain" description="D-isomer specific 2-hydroxyacid dehydrogenase catalytic" evidence="5">
    <location>
        <begin position="32"/>
        <end position="315"/>
    </location>
</feature>
<dbReference type="GO" id="GO:0051287">
    <property type="term" value="F:NAD binding"/>
    <property type="evidence" value="ECO:0007669"/>
    <property type="project" value="InterPro"/>
</dbReference>
<evidence type="ECO:0000256" key="3">
    <source>
        <dbReference type="ARBA" id="ARBA00023027"/>
    </source>
</evidence>
<dbReference type="GO" id="GO:0016616">
    <property type="term" value="F:oxidoreductase activity, acting on the CH-OH group of donors, NAD or NADP as acceptor"/>
    <property type="evidence" value="ECO:0007669"/>
    <property type="project" value="InterPro"/>
</dbReference>
<name>A0A5R8ZI44_9PSED</name>
<keyword evidence="8" id="KW-1185">Reference proteome</keyword>
<keyword evidence="2 4" id="KW-0560">Oxidoreductase</keyword>
<dbReference type="Proteomes" id="UP000309819">
    <property type="component" value="Unassembled WGS sequence"/>
</dbReference>
<dbReference type="InterPro" id="IPR029753">
    <property type="entry name" value="D-isomer_DH_CS"/>
</dbReference>
<dbReference type="GO" id="GO:0003714">
    <property type="term" value="F:transcription corepressor activity"/>
    <property type="evidence" value="ECO:0007669"/>
    <property type="project" value="InterPro"/>
</dbReference>
<dbReference type="InterPro" id="IPR029752">
    <property type="entry name" value="D-isomer_DH_CS1"/>
</dbReference>
<dbReference type="Gene3D" id="3.40.50.720">
    <property type="entry name" value="NAD(P)-binding Rossmann-like Domain"/>
    <property type="match status" value="2"/>
</dbReference>
<dbReference type="InterPro" id="IPR006140">
    <property type="entry name" value="D-isomer_DH_NAD-bd"/>
</dbReference>
<dbReference type="RefSeq" id="WP_138217722.1">
    <property type="nucleotide sequence ID" value="NZ_VAUO01000001.1"/>
</dbReference>
<proteinExistence type="inferred from homology"/>
<evidence type="ECO:0000313" key="8">
    <source>
        <dbReference type="Proteomes" id="UP000309819"/>
    </source>
</evidence>
<dbReference type="InterPro" id="IPR050418">
    <property type="entry name" value="D-iso_2-hydroxyacid_DH_PdxB"/>
</dbReference>
<dbReference type="CDD" id="cd05299">
    <property type="entry name" value="CtBP_dh"/>
    <property type="match status" value="1"/>
</dbReference>
<accession>A0A5R8ZI44</accession>
<dbReference type="InterPro" id="IPR036291">
    <property type="entry name" value="NAD(P)-bd_dom_sf"/>
</dbReference>
<dbReference type="EMBL" id="VAUO01000001">
    <property type="protein sequence ID" value="TLP65094.1"/>
    <property type="molecule type" value="Genomic_DNA"/>
</dbReference>
<protein>
    <submittedName>
        <fullName evidence="7">C-terminal binding protein</fullName>
    </submittedName>
</protein>
<dbReference type="InterPro" id="IPR043322">
    <property type="entry name" value="CtBP"/>
</dbReference>
<evidence type="ECO:0000259" key="5">
    <source>
        <dbReference type="Pfam" id="PF00389"/>
    </source>
</evidence>
<feature type="domain" description="D-isomer specific 2-hydroxyacid dehydrogenase NAD-binding" evidence="6">
    <location>
        <begin position="114"/>
        <end position="284"/>
    </location>
</feature>
<reference evidence="7 8" key="1">
    <citation type="submission" date="2019-05" db="EMBL/GenBank/DDBJ databases">
        <title>Pseudomonas sp. SC006 isolated from lettuce that can produce HBGAs.</title>
        <authorList>
            <person name="Wang D."/>
            <person name="Liao N."/>
            <person name="Liu D."/>
            <person name="Zhang Z."/>
            <person name="Zou S."/>
        </authorList>
    </citation>
    <scope>NUCLEOTIDE SEQUENCE [LARGE SCALE GENOMIC DNA]</scope>
    <source>
        <strain evidence="7 8">SC006</strain>
    </source>
</reference>
<keyword evidence="3" id="KW-0520">NAD</keyword>
<dbReference type="PROSITE" id="PS00670">
    <property type="entry name" value="D_2_HYDROXYACID_DH_2"/>
    <property type="match status" value="1"/>
</dbReference>
<evidence type="ECO:0000256" key="1">
    <source>
        <dbReference type="ARBA" id="ARBA00005854"/>
    </source>
</evidence>
<dbReference type="OrthoDB" id="9805416at2"/>
<dbReference type="PANTHER" id="PTHR43761">
    <property type="entry name" value="D-ISOMER SPECIFIC 2-HYDROXYACID DEHYDROGENASE FAMILY PROTEIN (AFU_ORTHOLOGUE AFUA_1G13630)"/>
    <property type="match status" value="1"/>
</dbReference>